<protein>
    <submittedName>
        <fullName evidence="2">Putative P-loop ATPase</fullName>
    </submittedName>
</protein>
<dbReference type="OrthoDB" id="9795864at2"/>
<reference evidence="2 3" key="1">
    <citation type="journal article" date="2013" name="Genome Announc.">
        <title>Draft Genome Sequence of Catellicoccus marimammalium, a Novel Species Commonly Found in Gull Feces.</title>
        <authorList>
            <person name="Weigand M.R."/>
            <person name="Ryu H."/>
            <person name="Bozcek L."/>
            <person name="Konstantinidis K.T."/>
            <person name="Santo Domingo J.W."/>
        </authorList>
    </citation>
    <scope>NUCLEOTIDE SEQUENCE [LARGE SCALE GENOMIC DNA]</scope>
    <source>
        <strain evidence="2 3">M35/04/3</strain>
    </source>
</reference>
<organism evidence="2 3">
    <name type="scientific">Catellicoccus marimammalium M35/04/3</name>
    <dbReference type="NCBI Taxonomy" id="1234409"/>
    <lineage>
        <taxon>Bacteria</taxon>
        <taxon>Bacillati</taxon>
        <taxon>Bacillota</taxon>
        <taxon>Bacilli</taxon>
        <taxon>Lactobacillales</taxon>
        <taxon>Enterococcaceae</taxon>
        <taxon>Catellicoccus</taxon>
    </lineage>
</organism>
<dbReference type="RefSeq" id="WP_009490498.1">
    <property type="nucleotide sequence ID" value="NZ_AMYT01000018.1"/>
</dbReference>
<accession>K8ZNP6</accession>
<evidence type="ECO:0000313" key="3">
    <source>
        <dbReference type="Proteomes" id="UP000016057"/>
    </source>
</evidence>
<dbReference type="eggNOG" id="COG4928">
    <property type="taxonomic scope" value="Bacteria"/>
</dbReference>
<dbReference type="SUPFAM" id="SSF52540">
    <property type="entry name" value="P-loop containing nucleoside triphosphate hydrolases"/>
    <property type="match status" value="1"/>
</dbReference>
<evidence type="ECO:0000259" key="1">
    <source>
        <dbReference type="Pfam" id="PF07693"/>
    </source>
</evidence>
<dbReference type="InterPro" id="IPR011646">
    <property type="entry name" value="KAP_P-loop"/>
</dbReference>
<sequence length="444" mass="52532">MEDRIKDRIKDHMEDDIVKFYKEDIFKRNKYLNIIISLLNKEDRHFSISLDGRWGSGKTVFLKQLEYLANRTDIPKTSEDEEIIKFKDDYIAIYFDSWSYDKYDDPLLTILYLLINQLKDMELLKDKVKETIAKLLSSLGYVLANTILEKFGIDSILDNYQNINAKKNDQSMYENIMSIEEKIDLIGNSLNEILGYTKKKRILFIMDELDRCNPNFAISLLEITKHIFISPNINCIFGINKFELSKIISHYYGDIDSITYLDKIFNYSFNLPIPTKIHLRNYIEYIYTSIYKKDIPDHSSKLDGKLSILDLFIHELPKIFNNANVSLREINFITSQLDSIRWEDINYYRYDEQGKKRRLSRLKTDVNSLIFIYLCILKTKDYLLFYTIISDPMNPSNIEVLKDNVSSLCNIQDRDKDYFSKISYNGGNEYRNYKKMIDTISFLG</sequence>
<dbReference type="Pfam" id="PF07693">
    <property type="entry name" value="KAP_NTPase"/>
    <property type="match status" value="1"/>
</dbReference>
<comment type="caution">
    <text evidence="2">The sequence shown here is derived from an EMBL/GenBank/DDBJ whole genome shotgun (WGS) entry which is preliminary data.</text>
</comment>
<dbReference type="Gene3D" id="3.40.50.300">
    <property type="entry name" value="P-loop containing nucleotide triphosphate hydrolases"/>
    <property type="match status" value="1"/>
</dbReference>
<evidence type="ECO:0000313" key="2">
    <source>
        <dbReference type="EMBL" id="EKU27221.1"/>
    </source>
</evidence>
<feature type="domain" description="KAP NTPase" evidence="1">
    <location>
        <begin position="29"/>
        <end position="285"/>
    </location>
</feature>
<gene>
    <name evidence="2" type="ORF">C683_0878</name>
</gene>
<name>K8ZNP6_9ENTE</name>
<dbReference type="InterPro" id="IPR027417">
    <property type="entry name" value="P-loop_NTPase"/>
</dbReference>
<dbReference type="EMBL" id="AMYT01000018">
    <property type="protein sequence ID" value="EKU27221.1"/>
    <property type="molecule type" value="Genomic_DNA"/>
</dbReference>
<dbReference type="AlphaFoldDB" id="K8ZNP6"/>
<dbReference type="Proteomes" id="UP000016057">
    <property type="component" value="Unassembled WGS sequence"/>
</dbReference>
<proteinExistence type="predicted"/>
<keyword evidence="3" id="KW-1185">Reference proteome</keyword>